<comment type="caution">
    <text evidence="2">The sequence shown here is derived from an EMBL/GenBank/DDBJ whole genome shotgun (WGS) entry which is preliminary data.</text>
</comment>
<protein>
    <recommendedName>
        <fullName evidence="1">NADAR domain-containing protein</fullName>
    </recommendedName>
</protein>
<dbReference type="EMBL" id="CAJOBG010008663">
    <property type="protein sequence ID" value="CAF4249090.1"/>
    <property type="molecule type" value="Genomic_DNA"/>
</dbReference>
<gene>
    <name evidence="3" type="ORF">OVN521_LOCUS28921</name>
    <name evidence="2" type="ORF">WKI299_LOCUS11999</name>
</gene>
<evidence type="ECO:0000313" key="5">
    <source>
        <dbReference type="Proteomes" id="UP000663866"/>
    </source>
</evidence>
<accession>A0A816QK04</accession>
<dbReference type="Gene3D" id="1.10.357.40">
    <property type="entry name" value="YbiA-like"/>
    <property type="match status" value="1"/>
</dbReference>
<dbReference type="Proteomes" id="UP000663856">
    <property type="component" value="Unassembled WGS sequence"/>
</dbReference>
<sequence>MRINFYDLNGPYAEFCNWYPAPIQLDGRTWPTVEHYFQAQKYVFDQAHFEHISQLTTPQETIDYSRTHYSAVQPDWHHVKNEVMLKACMAKFQQHPKLKELLLLTEDSMIIEHTANDSYWGDGGDGTGRNQLGITLMLVRTAIINQERTF</sequence>
<organism evidence="2 4">
    <name type="scientific">Rotaria magnacalcarata</name>
    <dbReference type="NCBI Taxonomy" id="392030"/>
    <lineage>
        <taxon>Eukaryota</taxon>
        <taxon>Metazoa</taxon>
        <taxon>Spiralia</taxon>
        <taxon>Gnathifera</taxon>
        <taxon>Rotifera</taxon>
        <taxon>Eurotatoria</taxon>
        <taxon>Bdelloidea</taxon>
        <taxon>Philodinida</taxon>
        <taxon>Philodinidae</taxon>
        <taxon>Rotaria</taxon>
    </lineage>
</organism>
<proteinExistence type="predicted"/>
<dbReference type="Pfam" id="PF08719">
    <property type="entry name" value="NADAR"/>
    <property type="match status" value="1"/>
</dbReference>
<reference evidence="2" key="1">
    <citation type="submission" date="2021-02" db="EMBL/GenBank/DDBJ databases">
        <authorList>
            <person name="Nowell W R."/>
        </authorList>
    </citation>
    <scope>NUCLEOTIDE SEQUENCE</scope>
</reference>
<dbReference type="Proteomes" id="UP000663866">
    <property type="component" value="Unassembled WGS sequence"/>
</dbReference>
<feature type="domain" description="NADAR" evidence="1">
    <location>
        <begin position="5"/>
        <end position="143"/>
    </location>
</feature>
<dbReference type="AlphaFoldDB" id="A0A816QK04"/>
<dbReference type="NCBIfam" id="TIGR02464">
    <property type="entry name" value="ribofla_fusion"/>
    <property type="match status" value="1"/>
</dbReference>
<name>A0A816QK04_9BILA</name>
<evidence type="ECO:0000313" key="4">
    <source>
        <dbReference type="Proteomes" id="UP000663856"/>
    </source>
</evidence>
<dbReference type="CDD" id="cd15457">
    <property type="entry name" value="NADAR"/>
    <property type="match status" value="1"/>
</dbReference>
<dbReference type="EMBL" id="CAJNRF010004491">
    <property type="protein sequence ID" value="CAF2060340.1"/>
    <property type="molecule type" value="Genomic_DNA"/>
</dbReference>
<evidence type="ECO:0000313" key="3">
    <source>
        <dbReference type="EMBL" id="CAF4249090.1"/>
    </source>
</evidence>
<dbReference type="InterPro" id="IPR037238">
    <property type="entry name" value="YbiA-like_sf"/>
</dbReference>
<evidence type="ECO:0000313" key="2">
    <source>
        <dbReference type="EMBL" id="CAF2060340.1"/>
    </source>
</evidence>
<dbReference type="InterPro" id="IPR012816">
    <property type="entry name" value="NADAR"/>
</dbReference>
<keyword evidence="5" id="KW-1185">Reference proteome</keyword>
<dbReference type="SUPFAM" id="SSF143990">
    <property type="entry name" value="YbiA-like"/>
    <property type="match status" value="1"/>
</dbReference>
<evidence type="ECO:0000259" key="1">
    <source>
        <dbReference type="Pfam" id="PF08719"/>
    </source>
</evidence>